<dbReference type="SMART" id="SM00347">
    <property type="entry name" value="HTH_MARR"/>
    <property type="match status" value="1"/>
</dbReference>
<dbReference type="PRINTS" id="PR00598">
    <property type="entry name" value="HTHMARR"/>
</dbReference>
<reference evidence="2 3" key="1">
    <citation type="journal article" date="2019" name="Int. J. Syst. Evol. Microbiol.">
        <title>The Global Catalogue of Microorganisms (GCM) 10K type strain sequencing project: providing services to taxonomists for standard genome sequencing and annotation.</title>
        <authorList>
            <consortium name="The Broad Institute Genomics Platform"/>
            <consortium name="The Broad Institute Genome Sequencing Center for Infectious Disease"/>
            <person name="Wu L."/>
            <person name="Ma J."/>
        </authorList>
    </citation>
    <scope>NUCLEOTIDE SEQUENCE [LARGE SCALE GENOMIC DNA]</scope>
    <source>
        <strain evidence="2 3">JCM 12140</strain>
    </source>
</reference>
<dbReference type="Pfam" id="PF12802">
    <property type="entry name" value="MarR_2"/>
    <property type="match status" value="1"/>
</dbReference>
<evidence type="ECO:0000313" key="2">
    <source>
        <dbReference type="EMBL" id="GAA1492007.1"/>
    </source>
</evidence>
<dbReference type="PANTHER" id="PTHR33164:SF43">
    <property type="entry name" value="HTH-TYPE TRANSCRIPTIONAL REPRESSOR YETL"/>
    <property type="match status" value="1"/>
</dbReference>
<name>A0ABN1Z8W0_9MICO</name>
<organism evidence="2 3">
    <name type="scientific">Curtobacterium herbarum</name>
    <dbReference type="NCBI Taxonomy" id="150122"/>
    <lineage>
        <taxon>Bacteria</taxon>
        <taxon>Bacillati</taxon>
        <taxon>Actinomycetota</taxon>
        <taxon>Actinomycetes</taxon>
        <taxon>Micrococcales</taxon>
        <taxon>Microbacteriaceae</taxon>
        <taxon>Curtobacterium</taxon>
    </lineage>
</organism>
<evidence type="ECO:0000259" key="1">
    <source>
        <dbReference type="PROSITE" id="PS50995"/>
    </source>
</evidence>
<protein>
    <recommendedName>
        <fullName evidence="1">HTH marR-type domain-containing protein</fullName>
    </recommendedName>
</protein>
<keyword evidence="3" id="KW-1185">Reference proteome</keyword>
<dbReference type="InterPro" id="IPR036388">
    <property type="entry name" value="WH-like_DNA-bd_sf"/>
</dbReference>
<dbReference type="InterPro" id="IPR039422">
    <property type="entry name" value="MarR/SlyA-like"/>
</dbReference>
<sequence length="149" mass="16490">MSDLDVMGALTRLEQASTALRNRLRDRTGVSGTDLSVLQYVWRAKSGDRSVRVKDLTSHLGLTGPAVTGIIDRLERQGILQRVPNPEDGRSRFIELTPGQEQVFAAALDSTNEQLHELLSSFSERERRRLVRIVDRIVAALDGGVPPTT</sequence>
<accession>A0ABN1Z8W0</accession>
<evidence type="ECO:0000313" key="3">
    <source>
        <dbReference type="Proteomes" id="UP001501742"/>
    </source>
</evidence>
<dbReference type="EMBL" id="BAAAJX010000002">
    <property type="protein sequence ID" value="GAA1492007.1"/>
    <property type="molecule type" value="Genomic_DNA"/>
</dbReference>
<feature type="domain" description="HTH marR-type" evidence="1">
    <location>
        <begin position="3"/>
        <end position="139"/>
    </location>
</feature>
<comment type="caution">
    <text evidence="2">The sequence shown here is derived from an EMBL/GenBank/DDBJ whole genome shotgun (WGS) entry which is preliminary data.</text>
</comment>
<dbReference type="InterPro" id="IPR000835">
    <property type="entry name" value="HTH_MarR-typ"/>
</dbReference>
<dbReference type="Gene3D" id="1.10.10.10">
    <property type="entry name" value="Winged helix-like DNA-binding domain superfamily/Winged helix DNA-binding domain"/>
    <property type="match status" value="1"/>
</dbReference>
<dbReference type="RefSeq" id="WP_204609167.1">
    <property type="nucleotide sequence ID" value="NZ_BAAAJX010000002.1"/>
</dbReference>
<proteinExistence type="predicted"/>
<dbReference type="PROSITE" id="PS50995">
    <property type="entry name" value="HTH_MARR_2"/>
    <property type="match status" value="1"/>
</dbReference>
<dbReference type="InterPro" id="IPR036390">
    <property type="entry name" value="WH_DNA-bd_sf"/>
</dbReference>
<gene>
    <name evidence="2" type="ORF">GCM10009627_03530</name>
</gene>
<dbReference type="SUPFAM" id="SSF46785">
    <property type="entry name" value="Winged helix' DNA-binding domain"/>
    <property type="match status" value="1"/>
</dbReference>
<dbReference type="Proteomes" id="UP001501742">
    <property type="component" value="Unassembled WGS sequence"/>
</dbReference>
<dbReference type="PANTHER" id="PTHR33164">
    <property type="entry name" value="TRANSCRIPTIONAL REGULATOR, MARR FAMILY"/>
    <property type="match status" value="1"/>
</dbReference>